<dbReference type="PANTHER" id="PTHR12354:SF1">
    <property type="entry name" value="INTERFERON-RELATED DEVELOPMENTAL REGULATOR 1"/>
    <property type="match status" value="1"/>
</dbReference>
<reference evidence="4 5" key="1">
    <citation type="submission" date="2021-11" db="EMBL/GenBank/DDBJ databases">
        <title>Black yeast isolated from Biological Soil Crust.</title>
        <authorList>
            <person name="Kurbessoian T."/>
        </authorList>
    </citation>
    <scope>NUCLEOTIDE SEQUENCE [LARGE SCALE GENOMIC DNA]</scope>
    <source>
        <strain evidence="4 5">CCFEE 5522</strain>
    </source>
</reference>
<organism evidence="4 5">
    <name type="scientific">Oleoguttula mirabilis</name>
    <dbReference type="NCBI Taxonomy" id="1507867"/>
    <lineage>
        <taxon>Eukaryota</taxon>
        <taxon>Fungi</taxon>
        <taxon>Dikarya</taxon>
        <taxon>Ascomycota</taxon>
        <taxon>Pezizomycotina</taxon>
        <taxon>Dothideomycetes</taxon>
        <taxon>Dothideomycetidae</taxon>
        <taxon>Mycosphaerellales</taxon>
        <taxon>Teratosphaeriaceae</taxon>
        <taxon>Oleoguttula</taxon>
    </lineage>
</organism>
<dbReference type="InterPro" id="IPR016024">
    <property type="entry name" value="ARM-type_fold"/>
</dbReference>
<feature type="domain" description="Interferon-related developmental regulator N-terminal" evidence="3">
    <location>
        <begin position="63"/>
        <end position="373"/>
    </location>
</feature>
<dbReference type="EMBL" id="JAVFHQ010000087">
    <property type="protein sequence ID" value="KAK4539635.1"/>
    <property type="molecule type" value="Genomic_DNA"/>
</dbReference>
<dbReference type="InterPro" id="IPR039777">
    <property type="entry name" value="IFRD"/>
</dbReference>
<feature type="region of interest" description="Disordered" evidence="2">
    <location>
        <begin position="295"/>
        <end position="323"/>
    </location>
</feature>
<feature type="compositionally biased region" description="Polar residues" evidence="2">
    <location>
        <begin position="39"/>
        <end position="49"/>
    </location>
</feature>
<accession>A0AAV9J4N1</accession>
<name>A0AAV9J4N1_9PEZI</name>
<feature type="compositionally biased region" description="Low complexity" evidence="2">
    <location>
        <begin position="27"/>
        <end position="38"/>
    </location>
</feature>
<sequence>MHDLRKQVLLESGKTLSRKARSKQTTPSSSRANSAAPSQRGSRVPSANVSDDEGDFSDGTQWSSNSIDEMIAPDVAEEDEAPEAWIADLSDRIDEICNRKRSSVQGREDCLTIFITRLTRHYAQAEIAGKVEELVPALLKSVRAGQSERETVLALKALALVVITDPSETIYDTIAGPIKTCITDGQHALAKIAAVHSLSVATFYGGAATEETEQVMDFFLDIASSDGAVVEEADNAKLVTAALQEWGFLATQLEDMEDATEAAMDTFVDQLDSSAVHVQVAAGENIALLYEKSYTEAESDDDEPEADPETETAETPHGNGHTPRMIKRYTVSRHPYALTQTLAALATASSKRLAKTDRKHLHQSFADILHTVEHPTRGPRYSTARDEDGREYGSRLTVTLAPGGAAGAAAKMKVDRWWKLHRLQGLKRGLGGGFLVHCEGNEVVRESLVGEF</sequence>
<dbReference type="SUPFAM" id="SSF48371">
    <property type="entry name" value="ARM repeat"/>
    <property type="match status" value="1"/>
</dbReference>
<evidence type="ECO:0000259" key="3">
    <source>
        <dbReference type="Pfam" id="PF05004"/>
    </source>
</evidence>
<evidence type="ECO:0000256" key="2">
    <source>
        <dbReference type="SAM" id="MobiDB-lite"/>
    </source>
</evidence>
<dbReference type="PANTHER" id="PTHR12354">
    <property type="entry name" value="INTERFERON-RELATED DEVELOPMENTAL REGULATOR"/>
    <property type="match status" value="1"/>
</dbReference>
<feature type="region of interest" description="Disordered" evidence="2">
    <location>
        <begin position="1"/>
        <end position="64"/>
    </location>
</feature>
<comment type="similarity">
    <text evidence="1">Belongs to the IFRD family.</text>
</comment>
<evidence type="ECO:0000313" key="5">
    <source>
        <dbReference type="Proteomes" id="UP001324427"/>
    </source>
</evidence>
<gene>
    <name evidence="4" type="ORF">LTR36_010461</name>
</gene>
<evidence type="ECO:0000313" key="4">
    <source>
        <dbReference type="EMBL" id="KAK4539635.1"/>
    </source>
</evidence>
<dbReference type="Pfam" id="PF05004">
    <property type="entry name" value="IFRD"/>
    <property type="match status" value="1"/>
</dbReference>
<dbReference type="InterPro" id="IPR007701">
    <property type="entry name" value="Interferon-rel_develop_reg_N"/>
</dbReference>
<feature type="compositionally biased region" description="Acidic residues" evidence="2">
    <location>
        <begin position="297"/>
        <end position="312"/>
    </location>
</feature>
<dbReference type="Proteomes" id="UP001324427">
    <property type="component" value="Unassembled WGS sequence"/>
</dbReference>
<protein>
    <recommendedName>
        <fullName evidence="3">Interferon-related developmental regulator N-terminal domain-containing protein</fullName>
    </recommendedName>
</protein>
<keyword evidence="5" id="KW-1185">Reference proteome</keyword>
<comment type="caution">
    <text evidence="4">The sequence shown here is derived from an EMBL/GenBank/DDBJ whole genome shotgun (WGS) entry which is preliminary data.</text>
</comment>
<proteinExistence type="inferred from homology"/>
<evidence type="ECO:0000256" key="1">
    <source>
        <dbReference type="ARBA" id="ARBA00008828"/>
    </source>
</evidence>
<dbReference type="AlphaFoldDB" id="A0AAV9J4N1"/>